<sequence length="971" mass="110855">MRRLIGVSIYLFYATLSWGQEQYDQLSSLQEISGTYDSGSERDWLLGNIAEKSQLFKTVSGDEIILSNGIISRSFKLSPNAATTSLKVLGKQEEHIRAIKPEAIVSINGFTMDVGGLNGQLNLAFLYPDWLNSLTANPLAFKFKGFKTLAPQKRFEWKQVRHVAPNVSWPPKGIRLKMDYQLDKVPATDLITLSQQSHVGRKEIFKDDFAAMKADWKIRTSPLHERSSFFNEGKPGEIYTPNNTAVYAEYALAETIGLVETSIDAGTDLSGYWGPGIALVWEDRIIKFNMRPGNESGSKNEGAWRFTVFDGQNENIQAGGKDNVDFSGTWFFRLRIDGNLVHCEAKPKEGTWKTYESIDFKTTVPDPIAVRIGKLGKNANGMDNDTPGELVRLKINSFSAYGKLDPNEIEKISQRLRNLQELTISINYEMYDGIPALSKWVEITNNGQQAVKVDQIVSEYLGIADHHPYGDYRGRDDLKLKPNIHFETDMAFSSMAASVANSQTVHWGTDQDYVTQISWVQAVPNSMRIYPDNGYHINLDAGKSMESIRTFMIPHDSYDKERKGLAQRKMYRVVAPWITENPMMFHITSSNWDEYTNGIDQTAEVGYEMLNFSFGSGFNPEDESQANYENMKKYAQYANDKGIKIGTYSLLASRSISEQDDVVNPKTRKTGGFATFGNSPCLESNWGQEYFRKMYRMFSETGFMTFTHDGNYPGDVCASKDHPGHLGLGDSQYRQWKKITDFYKWCKTQGIYLRVPDYYYLAGSNQNGVGYRENNWSLPRRHQLIHTRQNIFDGTWESTPSMRWSFIPLAQYHGGGAAATIEPLNEHLDHYEMMLVSNLGMGIQSALRGPRLYDTETTKQMVKRVVAWYKKYRDILESDIIHLRRADGRDIDYMMHVNPNLNQKGFLLVFNPTDKLIRKKIKVPLYYTGLDTLAKVSEKHISPKTYELNRAYEIAITVEVEPNWYNWYVIE</sequence>
<evidence type="ECO:0000313" key="1">
    <source>
        <dbReference type="EMBL" id="MCL6274761.1"/>
    </source>
</evidence>
<gene>
    <name evidence="1" type="ORF">M3P19_12135</name>
</gene>
<dbReference type="EMBL" id="JAMFMA010000003">
    <property type="protein sequence ID" value="MCL6274761.1"/>
    <property type="molecule type" value="Genomic_DNA"/>
</dbReference>
<keyword evidence="2" id="KW-1185">Reference proteome</keyword>
<protein>
    <recommendedName>
        <fullName evidence="3">Alpha-galactosidase</fullName>
    </recommendedName>
</protein>
<dbReference type="RefSeq" id="WP_249657948.1">
    <property type="nucleotide sequence ID" value="NZ_JAMFMA010000003.1"/>
</dbReference>
<comment type="caution">
    <text evidence="1">The sequence shown here is derived from an EMBL/GenBank/DDBJ whole genome shotgun (WGS) entry which is preliminary data.</text>
</comment>
<proteinExistence type="predicted"/>
<evidence type="ECO:0000313" key="2">
    <source>
        <dbReference type="Proteomes" id="UP001203607"/>
    </source>
</evidence>
<evidence type="ECO:0008006" key="3">
    <source>
        <dbReference type="Google" id="ProtNLM"/>
    </source>
</evidence>
<reference evidence="1 2" key="1">
    <citation type="submission" date="2022-05" db="EMBL/GenBank/DDBJ databases">
        <authorList>
            <person name="Park J.-S."/>
        </authorList>
    </citation>
    <scope>NUCLEOTIDE SEQUENCE [LARGE SCALE GENOMIC DNA]</scope>
    <source>
        <strain evidence="1 2">2012CJ35-5</strain>
    </source>
</reference>
<dbReference type="Proteomes" id="UP001203607">
    <property type="component" value="Unassembled WGS sequence"/>
</dbReference>
<accession>A0ABT0PU78</accession>
<organism evidence="1 2">
    <name type="scientific">Flagellimonas spongiicola</name>
    <dbReference type="NCBI Taxonomy" id="2942208"/>
    <lineage>
        <taxon>Bacteria</taxon>
        <taxon>Pseudomonadati</taxon>
        <taxon>Bacteroidota</taxon>
        <taxon>Flavobacteriia</taxon>
        <taxon>Flavobacteriales</taxon>
        <taxon>Flavobacteriaceae</taxon>
        <taxon>Flagellimonas</taxon>
    </lineage>
</organism>
<name>A0ABT0PU78_9FLAO</name>